<evidence type="ECO:0000313" key="2">
    <source>
        <dbReference type="EMBL" id="CAB4272667.1"/>
    </source>
</evidence>
<evidence type="ECO:0000256" key="1">
    <source>
        <dbReference type="SAM" id="SignalP"/>
    </source>
</evidence>
<organism evidence="2 3">
    <name type="scientific">Prunus armeniaca</name>
    <name type="common">Apricot</name>
    <name type="synonym">Armeniaca vulgaris</name>
    <dbReference type="NCBI Taxonomy" id="36596"/>
    <lineage>
        <taxon>Eukaryota</taxon>
        <taxon>Viridiplantae</taxon>
        <taxon>Streptophyta</taxon>
        <taxon>Embryophyta</taxon>
        <taxon>Tracheophyta</taxon>
        <taxon>Spermatophyta</taxon>
        <taxon>Magnoliopsida</taxon>
        <taxon>eudicotyledons</taxon>
        <taxon>Gunneridae</taxon>
        <taxon>Pentapetalae</taxon>
        <taxon>rosids</taxon>
        <taxon>fabids</taxon>
        <taxon>Rosales</taxon>
        <taxon>Rosaceae</taxon>
        <taxon>Amygdaloideae</taxon>
        <taxon>Amygdaleae</taxon>
        <taxon>Prunus</taxon>
    </lineage>
</organism>
<reference evidence="2 3" key="1">
    <citation type="submission" date="2020-05" db="EMBL/GenBank/DDBJ databases">
        <authorList>
            <person name="Campoy J."/>
            <person name="Schneeberger K."/>
            <person name="Spophaly S."/>
        </authorList>
    </citation>
    <scope>NUCLEOTIDE SEQUENCE [LARGE SCALE GENOMIC DNA]</scope>
    <source>
        <strain evidence="2">PruArmRojPasFocal</strain>
    </source>
</reference>
<feature type="chain" id="PRO_5026846963" description="Thionin-like protein 2" evidence="1">
    <location>
        <begin position="28"/>
        <end position="122"/>
    </location>
</feature>
<dbReference type="EMBL" id="CAEKDK010000003">
    <property type="protein sequence ID" value="CAB4272667.1"/>
    <property type="molecule type" value="Genomic_DNA"/>
</dbReference>
<proteinExistence type="predicted"/>
<sequence length="122" mass="12605">MEKKGVNMGAAMASLVVLVTLIGRSTAVDNPDCYASCLPKCVKGSVFGTITCAGTCIAQCLASSPSLLSVPKDDHYFCKLGCASSMCASLINTENPEMGEVGDCVDSCSEKCSISSTLLPHN</sequence>
<dbReference type="AlphaFoldDB" id="A0A6J5UAM9"/>
<evidence type="ECO:0008006" key="4">
    <source>
        <dbReference type="Google" id="ProtNLM"/>
    </source>
</evidence>
<dbReference type="Proteomes" id="UP000507222">
    <property type="component" value="Unassembled WGS sequence"/>
</dbReference>
<evidence type="ECO:0000313" key="3">
    <source>
        <dbReference type="Proteomes" id="UP000507222"/>
    </source>
</evidence>
<protein>
    <recommendedName>
        <fullName evidence="4">Thionin-like protein 2</fullName>
    </recommendedName>
</protein>
<keyword evidence="1" id="KW-0732">Signal</keyword>
<feature type="signal peptide" evidence="1">
    <location>
        <begin position="1"/>
        <end position="27"/>
    </location>
</feature>
<gene>
    <name evidence="2" type="ORF">CURHAP_LOCUS19412</name>
</gene>
<dbReference type="PANTHER" id="PTHR36312">
    <property type="entry name" value="THIONIN-LIKE PROTEIN 1"/>
    <property type="match status" value="1"/>
</dbReference>
<accession>A0A6J5UAM9</accession>
<dbReference type="PANTHER" id="PTHR36312:SF1">
    <property type="entry name" value="OS01G0594500 PROTEIN"/>
    <property type="match status" value="1"/>
</dbReference>
<dbReference type="InterPro" id="IPR038975">
    <property type="entry name" value="THNL"/>
</dbReference>
<name>A0A6J5UAM9_PRUAR</name>